<evidence type="ECO:0000256" key="5">
    <source>
        <dbReference type="ARBA" id="ARBA00023186"/>
    </source>
</evidence>
<dbReference type="Proteomes" id="UP001317963">
    <property type="component" value="Chromosome"/>
</dbReference>
<dbReference type="Gene3D" id="1.20.120.340">
    <property type="entry name" value="Flagellar protein FliS"/>
    <property type="match status" value="1"/>
</dbReference>
<keyword evidence="3 6" id="KW-0963">Cytoplasm</keyword>
<dbReference type="SUPFAM" id="SSF101116">
    <property type="entry name" value="Flagellar export chaperone FliS"/>
    <property type="match status" value="1"/>
</dbReference>
<dbReference type="PANTHER" id="PTHR34773">
    <property type="entry name" value="FLAGELLAR SECRETION CHAPERONE FLIS"/>
    <property type="match status" value="1"/>
</dbReference>
<name>A0ABY6Q556_9GAMM</name>
<keyword evidence="5" id="KW-0143">Chaperone</keyword>
<dbReference type="InterPro" id="IPR003713">
    <property type="entry name" value="FliS"/>
</dbReference>
<dbReference type="NCBIfam" id="TIGR00208">
    <property type="entry name" value="fliS"/>
    <property type="match status" value="1"/>
</dbReference>
<evidence type="ECO:0000313" key="7">
    <source>
        <dbReference type="EMBL" id="UZP73796.1"/>
    </source>
</evidence>
<evidence type="ECO:0000256" key="6">
    <source>
        <dbReference type="PIRNR" id="PIRNR039090"/>
    </source>
</evidence>
<dbReference type="PANTHER" id="PTHR34773:SF1">
    <property type="entry name" value="FLAGELLAR SECRETION CHAPERONE FLIS"/>
    <property type="match status" value="1"/>
</dbReference>
<dbReference type="PIRSF" id="PIRSF039090">
    <property type="entry name" value="Flis"/>
    <property type="match status" value="1"/>
</dbReference>
<evidence type="ECO:0000313" key="8">
    <source>
        <dbReference type="Proteomes" id="UP001317963"/>
    </source>
</evidence>
<dbReference type="Pfam" id="PF02561">
    <property type="entry name" value="FliS"/>
    <property type="match status" value="1"/>
</dbReference>
<evidence type="ECO:0000256" key="1">
    <source>
        <dbReference type="ARBA" id="ARBA00004514"/>
    </source>
</evidence>
<comment type="similarity">
    <text evidence="2 6">Belongs to the FliS family.</text>
</comment>
<dbReference type="InterPro" id="IPR036584">
    <property type="entry name" value="FliS_sf"/>
</dbReference>
<evidence type="ECO:0000256" key="3">
    <source>
        <dbReference type="ARBA" id="ARBA00022490"/>
    </source>
</evidence>
<organism evidence="7 8">
    <name type="scientific">Candidatus Paraluminiphilus aquimaris</name>
    <dbReference type="NCBI Taxonomy" id="2518994"/>
    <lineage>
        <taxon>Bacteria</taxon>
        <taxon>Pseudomonadati</taxon>
        <taxon>Pseudomonadota</taxon>
        <taxon>Gammaproteobacteria</taxon>
        <taxon>Cellvibrionales</taxon>
        <taxon>Halieaceae</taxon>
        <taxon>Candidatus Paraluminiphilus</taxon>
    </lineage>
</organism>
<keyword evidence="4 6" id="KW-1005">Bacterial flagellum biogenesis</keyword>
<comment type="subcellular location">
    <subcellularLocation>
        <location evidence="1 6">Cytoplasm</location>
        <location evidence="1 6">Cytosol</location>
    </subcellularLocation>
</comment>
<sequence>MTQAALAAYGEVKVHSAIEGASPTELISMLFDGVSSRLNQSLTAIESGDIPKKGELISQTISILEYLTAVLDEHKAQEVADNLSGLYRYMVTTLLSANINNDTTAIKEVISLMTEVRDAWSEMMKNEAAQ</sequence>
<evidence type="ECO:0000256" key="4">
    <source>
        <dbReference type="ARBA" id="ARBA00022795"/>
    </source>
</evidence>
<dbReference type="RefSeq" id="WP_279242592.1">
    <property type="nucleotide sequence ID" value="NZ_CP036501.1"/>
</dbReference>
<proteinExistence type="inferred from homology"/>
<evidence type="ECO:0000256" key="2">
    <source>
        <dbReference type="ARBA" id="ARBA00008787"/>
    </source>
</evidence>
<keyword evidence="7" id="KW-0969">Cilium</keyword>
<dbReference type="EMBL" id="CP036501">
    <property type="protein sequence ID" value="UZP73796.1"/>
    <property type="molecule type" value="Genomic_DNA"/>
</dbReference>
<keyword evidence="8" id="KW-1185">Reference proteome</keyword>
<gene>
    <name evidence="7" type="primary">fliS</name>
    <name evidence="7" type="ORF">E0F26_03135</name>
</gene>
<reference evidence="7 8" key="1">
    <citation type="submission" date="2019-02" db="EMBL/GenBank/DDBJ databases">
        <title>Halieaceae_genomes.</title>
        <authorList>
            <person name="Li S.-H."/>
        </authorList>
    </citation>
    <scope>NUCLEOTIDE SEQUENCE [LARGE SCALE GENOMIC DNA]</scope>
    <source>
        <strain evidence="7 8">JH123</strain>
    </source>
</reference>
<keyword evidence="7" id="KW-0966">Cell projection</keyword>
<keyword evidence="7" id="KW-0282">Flagellum</keyword>
<dbReference type="CDD" id="cd16098">
    <property type="entry name" value="FliS"/>
    <property type="match status" value="1"/>
</dbReference>
<accession>A0ABY6Q556</accession>
<protein>
    <recommendedName>
        <fullName evidence="6">Flagellar secretion chaperone FliS</fullName>
    </recommendedName>
</protein>